<dbReference type="Gene3D" id="1.10.443.10">
    <property type="entry name" value="Intergrase catalytic core"/>
    <property type="match status" value="1"/>
</dbReference>
<dbReference type="GO" id="GO:0006310">
    <property type="term" value="P:DNA recombination"/>
    <property type="evidence" value="ECO:0007669"/>
    <property type="project" value="UniProtKB-KW"/>
</dbReference>
<accession>A0A9X2A939</accession>
<evidence type="ECO:0000256" key="1">
    <source>
        <dbReference type="ARBA" id="ARBA00023172"/>
    </source>
</evidence>
<keyword evidence="1" id="KW-0233">DNA recombination</keyword>
<name>A0A9X2A939_9FLAO</name>
<evidence type="ECO:0000313" key="3">
    <source>
        <dbReference type="EMBL" id="MCH4821681.1"/>
    </source>
</evidence>
<dbReference type="InterPro" id="IPR050090">
    <property type="entry name" value="Tyrosine_recombinase_XerCD"/>
</dbReference>
<dbReference type="PANTHER" id="PTHR30349:SF64">
    <property type="entry name" value="PROPHAGE INTEGRASE INTD-RELATED"/>
    <property type="match status" value="1"/>
</dbReference>
<dbReference type="AlphaFoldDB" id="A0A9X2A939"/>
<keyword evidence="4" id="KW-1185">Reference proteome</keyword>
<dbReference type="EMBL" id="JAKVTV010000001">
    <property type="protein sequence ID" value="MCH4821681.1"/>
    <property type="molecule type" value="Genomic_DNA"/>
</dbReference>
<evidence type="ECO:0000259" key="2">
    <source>
        <dbReference type="PROSITE" id="PS51898"/>
    </source>
</evidence>
<protein>
    <submittedName>
        <fullName evidence="3">Site-specific integrase</fullName>
    </submittedName>
</protein>
<dbReference type="PROSITE" id="PS51898">
    <property type="entry name" value="TYR_RECOMBINASE"/>
    <property type="match status" value="1"/>
</dbReference>
<feature type="domain" description="Tyr recombinase" evidence="2">
    <location>
        <begin position="58"/>
        <end position="229"/>
    </location>
</feature>
<sequence>MDYAFFSDFFEYLKDEGIGPSGIATRRKTLICTLEEFIRLDLLSKNYCKLIPKPKENVREEYLDVKEISRLRKLDLNIGSMEPGLNLTRDLFLFSCYTGLRYSDVISINKEQFKDNYIELRMKKTSKKIKIFLKSEVVALIMKYKSSYRKTLFPYRSNVAVNRDLKLLARWSKINKRVSFHTGRHTFGSLLANNNVPASHIMKLMGHGSMDMTGRYLNSDDDTLEKSVMSVSFTE</sequence>
<reference evidence="3" key="1">
    <citation type="submission" date="2022-03" db="EMBL/GenBank/DDBJ databases">
        <title>Gramella crocea sp. nov., isolated from activated sludge of a seafood processing plant.</title>
        <authorList>
            <person name="Zhang X."/>
        </authorList>
    </citation>
    <scope>NUCLEOTIDE SEQUENCE</scope>
    <source>
        <strain evidence="3">YJ019</strain>
    </source>
</reference>
<dbReference type="Pfam" id="PF00589">
    <property type="entry name" value="Phage_integrase"/>
    <property type="match status" value="1"/>
</dbReference>
<proteinExistence type="predicted"/>
<comment type="caution">
    <text evidence="3">The sequence shown here is derived from an EMBL/GenBank/DDBJ whole genome shotgun (WGS) entry which is preliminary data.</text>
</comment>
<dbReference type="InterPro" id="IPR011010">
    <property type="entry name" value="DNA_brk_join_enz"/>
</dbReference>
<dbReference type="GO" id="GO:0015074">
    <property type="term" value="P:DNA integration"/>
    <property type="evidence" value="ECO:0007669"/>
    <property type="project" value="InterPro"/>
</dbReference>
<dbReference type="InterPro" id="IPR002104">
    <property type="entry name" value="Integrase_catalytic"/>
</dbReference>
<organism evidence="3 4">
    <name type="scientific">Christiangramia lutea</name>
    <dbReference type="NCBI Taxonomy" id="1607951"/>
    <lineage>
        <taxon>Bacteria</taxon>
        <taxon>Pseudomonadati</taxon>
        <taxon>Bacteroidota</taxon>
        <taxon>Flavobacteriia</taxon>
        <taxon>Flavobacteriales</taxon>
        <taxon>Flavobacteriaceae</taxon>
        <taxon>Christiangramia</taxon>
    </lineage>
</organism>
<evidence type="ECO:0000313" key="4">
    <source>
        <dbReference type="Proteomes" id="UP001139226"/>
    </source>
</evidence>
<dbReference type="Proteomes" id="UP001139226">
    <property type="component" value="Unassembled WGS sequence"/>
</dbReference>
<gene>
    <name evidence="3" type="ORF">ML462_00715</name>
</gene>
<dbReference type="SUPFAM" id="SSF56349">
    <property type="entry name" value="DNA breaking-rejoining enzymes"/>
    <property type="match status" value="1"/>
</dbReference>
<dbReference type="CDD" id="cd01185">
    <property type="entry name" value="INTN1_C_like"/>
    <property type="match status" value="1"/>
</dbReference>
<dbReference type="PANTHER" id="PTHR30349">
    <property type="entry name" value="PHAGE INTEGRASE-RELATED"/>
    <property type="match status" value="1"/>
</dbReference>
<dbReference type="GO" id="GO:0003677">
    <property type="term" value="F:DNA binding"/>
    <property type="evidence" value="ECO:0007669"/>
    <property type="project" value="InterPro"/>
</dbReference>
<dbReference type="InterPro" id="IPR013762">
    <property type="entry name" value="Integrase-like_cat_sf"/>
</dbReference>